<sequence length="84" mass="9446">MPNIKPISDLRNYTEVLHDVAVGAPVFLTKNGRGRYAIVDMHDYEKTQATLKLMNELAKGRKSGEEKGWLTLEAVEEHLGIAHE</sequence>
<dbReference type="AlphaFoldDB" id="A0A2U1BJ62"/>
<comment type="caution">
    <text evidence="2">The sequence shown here is derived from an EMBL/GenBank/DDBJ whole genome shotgun (WGS) entry which is preliminary data.</text>
</comment>
<organism evidence="2 3">
    <name type="scientific">Intestinimonas butyriciproducens</name>
    <dbReference type="NCBI Taxonomy" id="1297617"/>
    <lineage>
        <taxon>Bacteria</taxon>
        <taxon>Bacillati</taxon>
        <taxon>Bacillota</taxon>
        <taxon>Clostridia</taxon>
        <taxon>Eubacteriales</taxon>
        <taxon>Intestinimonas</taxon>
    </lineage>
</organism>
<name>A0A2U1BJ62_9FIRM</name>
<dbReference type="EMBL" id="QEKK01000006">
    <property type="protein sequence ID" value="PVY48719.1"/>
    <property type="molecule type" value="Genomic_DNA"/>
</dbReference>
<comment type="similarity">
    <text evidence="1">Belongs to the phD/YefM antitoxin family.</text>
</comment>
<accession>A0A2U1BJ62</accession>
<dbReference type="RefSeq" id="WP_075704304.1">
    <property type="nucleotide sequence ID" value="NZ_CAMREZ010000014.1"/>
</dbReference>
<proteinExistence type="inferred from homology"/>
<evidence type="ECO:0000313" key="3">
    <source>
        <dbReference type="Proteomes" id="UP000245778"/>
    </source>
</evidence>
<dbReference type="OrthoDB" id="9795585at2"/>
<dbReference type="GeneID" id="93228526"/>
<dbReference type="Proteomes" id="UP000245778">
    <property type="component" value="Unassembled WGS sequence"/>
</dbReference>
<evidence type="ECO:0000313" key="2">
    <source>
        <dbReference type="EMBL" id="PVY48719.1"/>
    </source>
</evidence>
<gene>
    <name evidence="2" type="ORF">C7373_106228</name>
</gene>
<dbReference type="SUPFAM" id="SSF143120">
    <property type="entry name" value="YefM-like"/>
    <property type="match status" value="1"/>
</dbReference>
<dbReference type="InterPro" id="IPR036165">
    <property type="entry name" value="YefM-like_sf"/>
</dbReference>
<protein>
    <submittedName>
        <fullName evidence="2">Prevent-host-death family protein</fullName>
    </submittedName>
</protein>
<reference evidence="2 3" key="1">
    <citation type="submission" date="2018-04" db="EMBL/GenBank/DDBJ databases">
        <title>Genomic Encyclopedia of Type Strains, Phase IV (KMG-IV): sequencing the most valuable type-strain genomes for metagenomic binning, comparative biology and taxonomic classification.</title>
        <authorList>
            <person name="Goeker M."/>
        </authorList>
    </citation>
    <scope>NUCLEOTIDE SEQUENCE [LARGE SCALE GENOMIC DNA]</scope>
    <source>
        <strain evidence="2 3">DSM 26588</strain>
    </source>
</reference>
<dbReference type="NCBIfam" id="TIGR01552">
    <property type="entry name" value="phd_fam"/>
    <property type="match status" value="1"/>
</dbReference>
<evidence type="ECO:0000256" key="1">
    <source>
        <dbReference type="ARBA" id="ARBA00009981"/>
    </source>
</evidence>